<feature type="compositionally biased region" description="Basic and acidic residues" evidence="1">
    <location>
        <begin position="35"/>
        <end position="57"/>
    </location>
</feature>
<sequence length="121" mass="13888">MCFQRKGGKRGEAAANADLEKQHRAGIKRGGFSGYRHDETEQKRPEHIDTERDERETALMPQGHKTHKIAQHRADQPAEANENTVENHCRNSILQIVFLRRTRAHATAKAYHRMPHLAKGF</sequence>
<dbReference type="EMBL" id="VSSQ01035834">
    <property type="protein sequence ID" value="MPM88160.1"/>
    <property type="molecule type" value="Genomic_DNA"/>
</dbReference>
<gene>
    <name evidence="2" type="ORF">SDC9_135261</name>
</gene>
<protein>
    <submittedName>
        <fullName evidence="2">Uncharacterized protein</fullName>
    </submittedName>
</protein>
<feature type="region of interest" description="Disordered" evidence="1">
    <location>
        <begin position="1"/>
        <end position="87"/>
    </location>
</feature>
<comment type="caution">
    <text evidence="2">The sequence shown here is derived from an EMBL/GenBank/DDBJ whole genome shotgun (WGS) entry which is preliminary data.</text>
</comment>
<dbReference type="AlphaFoldDB" id="A0A645DFA2"/>
<organism evidence="2">
    <name type="scientific">bioreactor metagenome</name>
    <dbReference type="NCBI Taxonomy" id="1076179"/>
    <lineage>
        <taxon>unclassified sequences</taxon>
        <taxon>metagenomes</taxon>
        <taxon>ecological metagenomes</taxon>
    </lineage>
</organism>
<name>A0A645DFA2_9ZZZZ</name>
<proteinExistence type="predicted"/>
<reference evidence="2" key="1">
    <citation type="submission" date="2019-08" db="EMBL/GenBank/DDBJ databases">
        <authorList>
            <person name="Kucharzyk K."/>
            <person name="Murdoch R.W."/>
            <person name="Higgins S."/>
            <person name="Loffler F."/>
        </authorList>
    </citation>
    <scope>NUCLEOTIDE SEQUENCE</scope>
</reference>
<accession>A0A645DFA2</accession>
<evidence type="ECO:0000313" key="2">
    <source>
        <dbReference type="EMBL" id="MPM88160.1"/>
    </source>
</evidence>
<evidence type="ECO:0000256" key="1">
    <source>
        <dbReference type="SAM" id="MobiDB-lite"/>
    </source>
</evidence>